<keyword evidence="17" id="KW-1185">Reference proteome</keyword>
<organism evidence="16 17">
    <name type="scientific">Cyanidioschyzon merolae (strain NIES-3377 / 10D)</name>
    <name type="common">Unicellular red alga</name>
    <dbReference type="NCBI Taxonomy" id="280699"/>
    <lineage>
        <taxon>Eukaryota</taxon>
        <taxon>Rhodophyta</taxon>
        <taxon>Bangiophyceae</taxon>
        <taxon>Cyanidiales</taxon>
        <taxon>Cyanidiaceae</taxon>
        <taxon>Cyanidioschyzon</taxon>
    </lineage>
</organism>
<proteinExistence type="inferred from homology"/>
<dbReference type="GO" id="GO:0006163">
    <property type="term" value="P:purine nucleotide metabolic process"/>
    <property type="evidence" value="ECO:0007669"/>
    <property type="project" value="UniProtKB-ARBA"/>
</dbReference>
<comment type="cofactor">
    <cofactor evidence="3">
        <name>Zn(2+)</name>
        <dbReference type="ChEBI" id="CHEBI:29105"/>
    </cofactor>
</comment>
<dbReference type="EMBL" id="AP006497">
    <property type="protein sequence ID" value="BAM81578.1"/>
    <property type="molecule type" value="Genomic_DNA"/>
</dbReference>
<dbReference type="GO" id="GO:0046872">
    <property type="term" value="F:metal ion binding"/>
    <property type="evidence" value="ECO:0007669"/>
    <property type="project" value="UniProtKB-KW"/>
</dbReference>
<dbReference type="RefSeq" id="XP_005537614.1">
    <property type="nucleotide sequence ID" value="XM_005537557.1"/>
</dbReference>
<evidence type="ECO:0000256" key="2">
    <source>
        <dbReference type="ARBA" id="ARBA00001936"/>
    </source>
</evidence>
<evidence type="ECO:0000256" key="6">
    <source>
        <dbReference type="ARBA" id="ARBA00009541"/>
    </source>
</evidence>
<evidence type="ECO:0000256" key="13">
    <source>
        <dbReference type="ARBA" id="ARBA00023235"/>
    </source>
</evidence>
<dbReference type="PROSITE" id="PS01086">
    <property type="entry name" value="RIBUL_P_3_EPIMER_2"/>
    <property type="match status" value="1"/>
</dbReference>
<dbReference type="Pfam" id="PF00834">
    <property type="entry name" value="Ribul_P_3_epim"/>
    <property type="match status" value="1"/>
</dbReference>
<reference evidence="16 17" key="2">
    <citation type="journal article" date="2007" name="BMC Biol.">
        <title>A 100%-complete sequence reveals unusually simple genomic features in the hot-spring red alga Cyanidioschyzon merolae.</title>
        <authorList>
            <person name="Nozaki H."/>
            <person name="Takano H."/>
            <person name="Misumi O."/>
            <person name="Terasawa K."/>
            <person name="Matsuzaki M."/>
            <person name="Maruyama S."/>
            <person name="Nishida K."/>
            <person name="Yagisawa F."/>
            <person name="Yoshida Y."/>
            <person name="Fujiwara T."/>
            <person name="Takio S."/>
            <person name="Tamura K."/>
            <person name="Chung S.J."/>
            <person name="Nakamura S."/>
            <person name="Kuroiwa H."/>
            <person name="Tanaka K."/>
            <person name="Sato N."/>
            <person name="Kuroiwa T."/>
        </authorList>
    </citation>
    <scope>NUCLEOTIDE SEQUENCE [LARGE SCALE GENOMIC DNA]</scope>
    <source>
        <strain evidence="16 17">10D</strain>
    </source>
</reference>
<evidence type="ECO:0000256" key="5">
    <source>
        <dbReference type="ARBA" id="ARBA00004229"/>
    </source>
</evidence>
<keyword evidence="11" id="KW-0408">Iron</keyword>
<evidence type="ECO:0000256" key="3">
    <source>
        <dbReference type="ARBA" id="ARBA00001947"/>
    </source>
</evidence>
<keyword evidence="12" id="KW-0464">Manganese</keyword>
<dbReference type="eggNOG" id="KOG3111">
    <property type="taxonomic scope" value="Eukaryota"/>
</dbReference>
<name>M1VJP5_CYAM1</name>
<dbReference type="GO" id="GO:0009507">
    <property type="term" value="C:chloroplast"/>
    <property type="evidence" value="ECO:0007669"/>
    <property type="project" value="UniProtKB-SubCell"/>
</dbReference>
<protein>
    <recommendedName>
        <fullName evidence="8">ribulose-phosphate 3-epimerase</fullName>
        <ecNumber evidence="8">5.1.3.1</ecNumber>
    </recommendedName>
</protein>
<evidence type="ECO:0000256" key="10">
    <source>
        <dbReference type="ARBA" id="ARBA00022833"/>
    </source>
</evidence>
<comment type="similarity">
    <text evidence="6">Belongs to the ribulose-phosphate 3-epimerase family.</text>
</comment>
<dbReference type="Proteomes" id="UP000007014">
    <property type="component" value="Chromosome 15"/>
</dbReference>
<dbReference type="GO" id="GO:0046496">
    <property type="term" value="P:nicotinamide nucleotide metabolic process"/>
    <property type="evidence" value="ECO:0007669"/>
    <property type="project" value="UniProtKB-ARBA"/>
</dbReference>
<dbReference type="PROSITE" id="PS51257">
    <property type="entry name" value="PROKAR_LIPOPROTEIN"/>
    <property type="match status" value="1"/>
</dbReference>
<sequence>MQSKPLATIVAPSLLSCDFGNLGAEAKRVLDAGADWLHVDVMDGHFVDNLTLGPVVFQGLRRAVGQQVFLDCHFMTTAPVFWIEQFARVNGDNQGPAPNLGCTFHYEVFGEDGLRMALALCERVRALRARPAVALRPSTPVEAVLPLVDAAAVDMVLIMTVEPGHGGQSFMPECLPKVRFLRERYPLLDIQADGGIGLTTADAAAQAGCNVLVSGSAVFGAGPDAGRVIAGLREALHRAHDHSV</sequence>
<keyword evidence="10" id="KW-0862">Zinc</keyword>
<evidence type="ECO:0000313" key="16">
    <source>
        <dbReference type="EMBL" id="BAM81578.1"/>
    </source>
</evidence>
<comment type="subcellular location">
    <subcellularLocation>
        <location evidence="5">Plastid</location>
        <location evidence="5">Chloroplast</location>
    </subcellularLocation>
</comment>
<dbReference type="HOGENOM" id="CLU_054856_0_1_1"/>
<keyword evidence="13" id="KW-0413">Isomerase</keyword>
<dbReference type="KEGG" id="cme:CYME_CMO229C"/>
<gene>
    <name evidence="16" type="ORF">CYME_CMO229C</name>
</gene>
<dbReference type="OMA" id="CHLMIED"/>
<dbReference type="InterPro" id="IPR000056">
    <property type="entry name" value="Ribul_P_3_epim-like"/>
</dbReference>
<evidence type="ECO:0000256" key="8">
    <source>
        <dbReference type="ARBA" id="ARBA00013188"/>
    </source>
</evidence>
<dbReference type="CDD" id="cd00429">
    <property type="entry name" value="RPE"/>
    <property type="match status" value="1"/>
</dbReference>
<evidence type="ECO:0000256" key="7">
    <source>
        <dbReference type="ARBA" id="ARBA00011738"/>
    </source>
</evidence>
<dbReference type="SUPFAM" id="SSF51366">
    <property type="entry name" value="Ribulose-phoshate binding barrel"/>
    <property type="match status" value="1"/>
</dbReference>
<dbReference type="GO" id="GO:0004750">
    <property type="term" value="F:D-ribulose-phosphate 3-epimerase activity"/>
    <property type="evidence" value="ECO:0007669"/>
    <property type="project" value="UniProtKB-EC"/>
</dbReference>
<dbReference type="Gramene" id="CMO229CT">
    <property type="protein sequence ID" value="CMO229CT"/>
    <property type="gene ID" value="CMO229C"/>
</dbReference>
<dbReference type="InterPro" id="IPR011060">
    <property type="entry name" value="RibuloseP-bd_barrel"/>
</dbReference>
<comment type="function">
    <text evidence="15">Catalyzes the reversible epimerization of D-ribulose 5-phosphate to D-xylulose 5-phosphate.</text>
</comment>
<comment type="cofactor">
    <cofactor evidence="4">
        <name>Fe(2+)</name>
        <dbReference type="ChEBI" id="CHEBI:29033"/>
    </cofactor>
</comment>
<evidence type="ECO:0000256" key="1">
    <source>
        <dbReference type="ARBA" id="ARBA00001782"/>
    </source>
</evidence>
<evidence type="ECO:0000256" key="4">
    <source>
        <dbReference type="ARBA" id="ARBA00001954"/>
    </source>
</evidence>
<keyword evidence="14" id="KW-0119">Carbohydrate metabolism</keyword>
<dbReference type="STRING" id="280699.M1VJP5"/>
<dbReference type="EC" id="5.1.3.1" evidence="8"/>
<evidence type="ECO:0000256" key="15">
    <source>
        <dbReference type="ARBA" id="ARBA00057323"/>
    </source>
</evidence>
<dbReference type="AlphaFoldDB" id="M1VJP5"/>
<dbReference type="GeneID" id="16995719"/>
<evidence type="ECO:0000256" key="12">
    <source>
        <dbReference type="ARBA" id="ARBA00023211"/>
    </source>
</evidence>
<comment type="catalytic activity">
    <reaction evidence="1">
        <text>D-ribulose 5-phosphate = D-xylulose 5-phosphate</text>
        <dbReference type="Rhea" id="RHEA:13677"/>
        <dbReference type="ChEBI" id="CHEBI:57737"/>
        <dbReference type="ChEBI" id="CHEBI:58121"/>
        <dbReference type="EC" id="5.1.3.1"/>
    </reaction>
</comment>
<comment type="cofactor">
    <cofactor evidence="2">
        <name>Mn(2+)</name>
        <dbReference type="ChEBI" id="CHEBI:29035"/>
    </cofactor>
</comment>
<evidence type="ECO:0000256" key="9">
    <source>
        <dbReference type="ARBA" id="ARBA00022723"/>
    </source>
</evidence>
<evidence type="ECO:0000256" key="14">
    <source>
        <dbReference type="ARBA" id="ARBA00023277"/>
    </source>
</evidence>
<dbReference type="GO" id="GO:0006091">
    <property type="term" value="P:generation of precursor metabolites and energy"/>
    <property type="evidence" value="ECO:0007669"/>
    <property type="project" value="UniProtKB-ARBA"/>
</dbReference>
<dbReference type="PROSITE" id="PS01085">
    <property type="entry name" value="RIBUL_P_3_EPIMER_1"/>
    <property type="match status" value="1"/>
</dbReference>
<evidence type="ECO:0000313" key="17">
    <source>
        <dbReference type="Proteomes" id="UP000007014"/>
    </source>
</evidence>
<dbReference type="FunFam" id="3.20.20.70:FF:000191">
    <property type="entry name" value="ribulose-phosphate 3-epimerase isoform X2"/>
    <property type="match status" value="1"/>
</dbReference>
<dbReference type="PANTHER" id="PTHR11749">
    <property type="entry name" value="RIBULOSE-5-PHOSPHATE-3-EPIMERASE"/>
    <property type="match status" value="1"/>
</dbReference>
<accession>M1VJP5</accession>
<keyword evidence="9" id="KW-0479">Metal-binding</keyword>
<dbReference type="GO" id="GO:0005975">
    <property type="term" value="P:carbohydrate metabolic process"/>
    <property type="evidence" value="ECO:0007669"/>
    <property type="project" value="InterPro"/>
</dbReference>
<dbReference type="OrthoDB" id="1927044at2759"/>
<dbReference type="Gene3D" id="3.20.20.70">
    <property type="entry name" value="Aldolase class I"/>
    <property type="match status" value="1"/>
</dbReference>
<comment type="subunit">
    <text evidence="7">Homodimer.</text>
</comment>
<reference evidence="16 17" key="1">
    <citation type="journal article" date="2004" name="Nature">
        <title>Genome sequence of the ultrasmall unicellular red alga Cyanidioschyzon merolae 10D.</title>
        <authorList>
            <person name="Matsuzaki M."/>
            <person name="Misumi O."/>
            <person name="Shin-i T."/>
            <person name="Maruyama S."/>
            <person name="Takahara M."/>
            <person name="Miyagishima S."/>
            <person name="Mori T."/>
            <person name="Nishida K."/>
            <person name="Yagisawa F."/>
            <person name="Nishida K."/>
            <person name="Yoshida Y."/>
            <person name="Nishimura Y."/>
            <person name="Nakao S."/>
            <person name="Kobayashi T."/>
            <person name="Momoyama Y."/>
            <person name="Higashiyama T."/>
            <person name="Minoda A."/>
            <person name="Sano M."/>
            <person name="Nomoto H."/>
            <person name="Oishi K."/>
            <person name="Hayashi H."/>
            <person name="Ohta F."/>
            <person name="Nishizaka S."/>
            <person name="Haga S."/>
            <person name="Miura S."/>
            <person name="Morishita T."/>
            <person name="Kabeya Y."/>
            <person name="Terasawa K."/>
            <person name="Suzuki Y."/>
            <person name="Ishii Y."/>
            <person name="Asakawa S."/>
            <person name="Takano H."/>
            <person name="Ohta N."/>
            <person name="Kuroiwa H."/>
            <person name="Tanaka K."/>
            <person name="Shimizu N."/>
            <person name="Sugano S."/>
            <person name="Sato N."/>
            <person name="Nozaki H."/>
            <person name="Ogasawara N."/>
            <person name="Kohara Y."/>
            <person name="Kuroiwa T."/>
        </authorList>
    </citation>
    <scope>NUCLEOTIDE SEQUENCE [LARGE SCALE GENOMIC DNA]</scope>
    <source>
        <strain evidence="16 17">10D</strain>
    </source>
</reference>
<evidence type="ECO:0000256" key="11">
    <source>
        <dbReference type="ARBA" id="ARBA00023004"/>
    </source>
</evidence>
<dbReference type="InterPro" id="IPR013785">
    <property type="entry name" value="Aldolase_TIM"/>
</dbReference>
<dbReference type="GO" id="GO:1901135">
    <property type="term" value="P:carbohydrate derivative metabolic process"/>
    <property type="evidence" value="ECO:0007669"/>
    <property type="project" value="UniProtKB-ARBA"/>
</dbReference>